<dbReference type="InterPro" id="IPR031165">
    <property type="entry name" value="GNAT_YJDJ"/>
</dbReference>
<dbReference type="EMBL" id="JBHSEH010000005">
    <property type="protein sequence ID" value="MFC4425370.1"/>
    <property type="molecule type" value="Genomic_DNA"/>
</dbReference>
<dbReference type="InterPro" id="IPR016181">
    <property type="entry name" value="Acyl_CoA_acyltransferase"/>
</dbReference>
<name>A0ABV8XMC7_9DEIO</name>
<dbReference type="EC" id="2.3.1.-" evidence="2"/>
<feature type="domain" description="N-acetyltransferase" evidence="1">
    <location>
        <begin position="8"/>
        <end position="94"/>
    </location>
</feature>
<dbReference type="InterPro" id="IPR045057">
    <property type="entry name" value="Gcn5-rel_NAT"/>
</dbReference>
<dbReference type="Proteomes" id="UP001595998">
    <property type="component" value="Unassembled WGS sequence"/>
</dbReference>
<dbReference type="SUPFAM" id="SSF55729">
    <property type="entry name" value="Acyl-CoA N-acyltransferases (Nat)"/>
    <property type="match status" value="1"/>
</dbReference>
<comment type="caution">
    <text evidence="2">The sequence shown here is derived from an EMBL/GenBank/DDBJ whole genome shotgun (WGS) entry which is preliminary data.</text>
</comment>
<dbReference type="Gene3D" id="3.40.630.30">
    <property type="match status" value="1"/>
</dbReference>
<evidence type="ECO:0000313" key="2">
    <source>
        <dbReference type="EMBL" id="MFC4425370.1"/>
    </source>
</evidence>
<reference evidence="3" key="1">
    <citation type="journal article" date="2019" name="Int. J. Syst. Evol. Microbiol.">
        <title>The Global Catalogue of Microorganisms (GCM) 10K type strain sequencing project: providing services to taxonomists for standard genome sequencing and annotation.</title>
        <authorList>
            <consortium name="The Broad Institute Genomics Platform"/>
            <consortium name="The Broad Institute Genome Sequencing Center for Infectious Disease"/>
            <person name="Wu L."/>
            <person name="Ma J."/>
        </authorList>
    </citation>
    <scope>NUCLEOTIDE SEQUENCE [LARGE SCALE GENOMIC DNA]</scope>
    <source>
        <strain evidence="3">CCUG 56029</strain>
    </source>
</reference>
<dbReference type="PROSITE" id="PS51729">
    <property type="entry name" value="GNAT_YJDJ"/>
    <property type="match status" value="1"/>
</dbReference>
<proteinExistence type="predicted"/>
<dbReference type="GO" id="GO:0016746">
    <property type="term" value="F:acyltransferase activity"/>
    <property type="evidence" value="ECO:0007669"/>
    <property type="project" value="UniProtKB-KW"/>
</dbReference>
<dbReference type="PANTHER" id="PTHR31435">
    <property type="entry name" value="PROTEIN NATD1"/>
    <property type="match status" value="1"/>
</dbReference>
<sequence length="103" mass="11422">MTAEPQMTHNAAESRYELHVGGQLAAFAEYRPAGDALMLSHTETREGYEGQGLASRLIGEVLDTLKAEGRGVLPMCPFVARYMREHREYAELVQPAQRAVFGL</sequence>
<dbReference type="Pfam" id="PF14542">
    <property type="entry name" value="Acetyltransf_CG"/>
    <property type="match status" value="1"/>
</dbReference>
<accession>A0ABV8XMC7</accession>
<keyword evidence="2" id="KW-0012">Acyltransferase</keyword>
<protein>
    <submittedName>
        <fullName evidence="2">GNAT family N-acetyltransferase</fullName>
        <ecNumber evidence="2">2.3.1.-</ecNumber>
    </submittedName>
</protein>
<organism evidence="2 3">
    <name type="scientific">Deinococcus navajonensis</name>
    <dbReference type="NCBI Taxonomy" id="309884"/>
    <lineage>
        <taxon>Bacteria</taxon>
        <taxon>Thermotogati</taxon>
        <taxon>Deinococcota</taxon>
        <taxon>Deinococci</taxon>
        <taxon>Deinococcales</taxon>
        <taxon>Deinococcaceae</taxon>
        <taxon>Deinococcus</taxon>
    </lineage>
</organism>
<evidence type="ECO:0000259" key="1">
    <source>
        <dbReference type="PROSITE" id="PS51729"/>
    </source>
</evidence>
<gene>
    <name evidence="2" type="ORF">ACFOZ9_04030</name>
</gene>
<evidence type="ECO:0000313" key="3">
    <source>
        <dbReference type="Proteomes" id="UP001595998"/>
    </source>
</evidence>
<dbReference type="PANTHER" id="PTHR31435:SF10">
    <property type="entry name" value="BSR4717 PROTEIN"/>
    <property type="match status" value="1"/>
</dbReference>
<dbReference type="RefSeq" id="WP_380036700.1">
    <property type="nucleotide sequence ID" value="NZ_JBHSEH010000005.1"/>
</dbReference>
<keyword evidence="3" id="KW-1185">Reference proteome</keyword>
<keyword evidence="2" id="KW-0808">Transferase</keyword>